<dbReference type="InParanoid" id="A0A540VMH3"/>
<accession>A0A540VMH3</accession>
<dbReference type="InterPro" id="IPR036237">
    <property type="entry name" value="Xyl_isomerase-like_sf"/>
</dbReference>
<sequence>MTSTKPYRFGVITDEIDQDFARACQVARELGMSYVEIHTLWGKNVDELSDEEVEQVAQILEEHGLGTHLICGLLFRPFSLADVELATLEEHPRFQAHLVKLERFIQLAHRLQAPYIRTFGFTRDVGGANPSPRSPDGGGVDEETLAKIAKGLRIACQRVAQEGLTLALENARSLYANTGGNLRRVLDAVDHPNLKIIWDPANAFVAGEDPAQGFQAVRGHIVDVHCKDAVVVDEATGLTAWARIGAGGTNWPQQLALLAQEPVETYTIETHWHPEGQDRAENTRQTFASLQALLGQLPKGGTA</sequence>
<name>A0A540VMH3_9CHLR</name>
<dbReference type="SUPFAM" id="SSF51658">
    <property type="entry name" value="Xylose isomerase-like"/>
    <property type="match status" value="1"/>
</dbReference>
<evidence type="ECO:0000313" key="2">
    <source>
        <dbReference type="EMBL" id="TQE97965.1"/>
    </source>
</evidence>
<keyword evidence="3" id="KW-1185">Reference proteome</keyword>
<dbReference type="PANTHER" id="PTHR12110">
    <property type="entry name" value="HYDROXYPYRUVATE ISOMERASE"/>
    <property type="match status" value="1"/>
</dbReference>
<proteinExistence type="predicted"/>
<reference evidence="2 3" key="1">
    <citation type="submission" date="2019-06" db="EMBL/GenBank/DDBJ databases">
        <title>Genome sequence of Litorilinea aerophila BAA-2444.</title>
        <authorList>
            <person name="Maclea K.S."/>
            <person name="Maurais E.G."/>
            <person name="Iannazzi L.C."/>
        </authorList>
    </citation>
    <scope>NUCLEOTIDE SEQUENCE [LARGE SCALE GENOMIC DNA]</scope>
    <source>
        <strain evidence="2 3">ATCC BAA-2444</strain>
    </source>
</reference>
<dbReference type="Gene3D" id="3.20.20.150">
    <property type="entry name" value="Divalent-metal-dependent TIM barrel enzymes"/>
    <property type="match status" value="1"/>
</dbReference>
<evidence type="ECO:0000313" key="3">
    <source>
        <dbReference type="Proteomes" id="UP000317371"/>
    </source>
</evidence>
<keyword evidence="2" id="KW-0413">Isomerase</keyword>
<organism evidence="2 3">
    <name type="scientific">Litorilinea aerophila</name>
    <dbReference type="NCBI Taxonomy" id="1204385"/>
    <lineage>
        <taxon>Bacteria</taxon>
        <taxon>Bacillati</taxon>
        <taxon>Chloroflexota</taxon>
        <taxon>Caldilineae</taxon>
        <taxon>Caldilineales</taxon>
        <taxon>Caldilineaceae</taxon>
        <taxon>Litorilinea</taxon>
    </lineage>
</organism>
<dbReference type="RefSeq" id="WP_141608178.1">
    <property type="nucleotide sequence ID" value="NZ_VIGC02000001.1"/>
</dbReference>
<protein>
    <submittedName>
        <fullName evidence="2">Sugar phosphate isomerase/epimerase</fullName>
    </submittedName>
</protein>
<gene>
    <name evidence="2" type="ORF">FKZ61_00885</name>
</gene>
<dbReference type="Pfam" id="PF01261">
    <property type="entry name" value="AP_endonuc_2"/>
    <property type="match status" value="1"/>
</dbReference>
<dbReference type="InterPro" id="IPR013022">
    <property type="entry name" value="Xyl_isomerase-like_TIM-brl"/>
</dbReference>
<dbReference type="AlphaFoldDB" id="A0A540VMH3"/>
<dbReference type="PANTHER" id="PTHR12110:SF41">
    <property type="entry name" value="INOSOSE DEHYDRATASE"/>
    <property type="match status" value="1"/>
</dbReference>
<evidence type="ECO:0000259" key="1">
    <source>
        <dbReference type="Pfam" id="PF01261"/>
    </source>
</evidence>
<dbReference type="EMBL" id="VIGC01000001">
    <property type="protein sequence ID" value="TQE97965.1"/>
    <property type="molecule type" value="Genomic_DNA"/>
</dbReference>
<dbReference type="Proteomes" id="UP000317371">
    <property type="component" value="Unassembled WGS sequence"/>
</dbReference>
<dbReference type="GO" id="GO:0016853">
    <property type="term" value="F:isomerase activity"/>
    <property type="evidence" value="ECO:0007669"/>
    <property type="project" value="UniProtKB-KW"/>
</dbReference>
<dbReference type="InterPro" id="IPR050312">
    <property type="entry name" value="IolE/XylAMocC-like"/>
</dbReference>
<dbReference type="OrthoDB" id="9815124at2"/>
<comment type="caution">
    <text evidence="2">The sequence shown here is derived from an EMBL/GenBank/DDBJ whole genome shotgun (WGS) entry which is preliminary data.</text>
</comment>
<feature type="domain" description="Xylose isomerase-like TIM barrel" evidence="1">
    <location>
        <begin position="25"/>
        <end position="291"/>
    </location>
</feature>